<dbReference type="CDD" id="cd22029">
    <property type="entry name" value="HMG-box_SoxC"/>
    <property type="match status" value="1"/>
</dbReference>
<name>Q16NX7_AEDAE</name>
<dbReference type="PANTHER" id="PTHR10270:SF323">
    <property type="entry name" value="TRANSCRIPTION FACTOR SOX-14-RELATED"/>
    <property type="match status" value="1"/>
</dbReference>
<dbReference type="PROSITE" id="PS50118">
    <property type="entry name" value="HMG_BOX_2"/>
    <property type="match status" value="1"/>
</dbReference>
<dbReference type="Pfam" id="PF00505">
    <property type="entry name" value="HMG_box"/>
    <property type="match status" value="1"/>
</dbReference>
<sequence>MAAGWQLLLRVMRLAIERGFGFMMRHDGLSGSPYLRNRAKDRANNELGSSRFEVKMDGKDERAGEEIAIENINTKLGFLRMVFTSTLLTPRRLYPKIGDEEFTKQTNLLDLLRIVLQQLHLDLLIIPTKKHSPGHIKRPMNPFMVWSQIERRKICEVTPDMHNAVISKNLGARWKALSEAERQPFIDEAERLRKLHTQEYPNYKYRPKKKQSKKALLRAEIKDTNGNFDEQFMSPLVPAIKPSSPEGATYFEDNSMISPESTFTNGIHLEFSNLEEFSPDECSRGFVRLIGENDEDSKRMLLNNNQFTNGLDAAMNMNGLDQMIVDMKSESCFEEDCEQFDPYMTEPITKRDNNPYCGSHSDQYTRSSPVSVSSINDVGYNGLFTTVSIAKGNNPTLASFSELSSTVPSHALLLSSININQLNSLNSVSQLAENHQLQQSSPLNSISSNCQSSALITSSCSSTNINSITTTSNCNGMVLSDCNTNGLISSSAITFSQQAHLNNEQLDLINMVPDDLEDIRIDGLETASSSSGSHLEFTCPTDVSQLLDLNMQYVLN</sequence>
<dbReference type="Gene3D" id="1.10.30.10">
    <property type="entry name" value="High mobility group box domain"/>
    <property type="match status" value="1"/>
</dbReference>
<dbReference type="GO" id="GO:0007420">
    <property type="term" value="P:brain development"/>
    <property type="evidence" value="ECO:0007669"/>
    <property type="project" value="TreeGrafter"/>
</dbReference>
<dbReference type="InterPro" id="IPR050140">
    <property type="entry name" value="SRY-related_HMG-box_TF-like"/>
</dbReference>
<dbReference type="FunFam" id="1.10.30.10:FF:000002">
    <property type="entry name" value="transcription factor Sox-2"/>
    <property type="match status" value="1"/>
</dbReference>
<reference evidence="6" key="1">
    <citation type="submission" date="2005-10" db="EMBL/GenBank/DDBJ databases">
        <authorList>
            <person name="Loftus B.J."/>
            <person name="Nene V.M."/>
            <person name="Hannick L.I."/>
            <person name="Bidwell S."/>
            <person name="Haas B."/>
            <person name="Amedeo P."/>
            <person name="Orvis J."/>
            <person name="Wortman J.R."/>
            <person name="White O.R."/>
            <person name="Salzberg S."/>
            <person name="Shumway M."/>
            <person name="Koo H."/>
            <person name="Zhao Y."/>
            <person name="Holmes M."/>
            <person name="Miller J."/>
            <person name="Schatz M."/>
            <person name="Pop M."/>
            <person name="Pai G."/>
            <person name="Utterback T."/>
            <person name="Rogers Y.-H."/>
            <person name="Kravitz S."/>
            <person name="Fraser C.M."/>
        </authorList>
    </citation>
    <scope>NUCLEOTIDE SEQUENCE</scope>
    <source>
        <strain evidence="6">Liverpool</strain>
    </source>
</reference>
<keyword evidence="2 4" id="KW-0238">DNA-binding</keyword>
<dbReference type="GO" id="GO:0005634">
    <property type="term" value="C:nucleus"/>
    <property type="evidence" value="ECO:0007669"/>
    <property type="project" value="UniProtKB-SubCell"/>
</dbReference>
<dbReference type="InterPro" id="IPR009071">
    <property type="entry name" value="HMG_box_dom"/>
</dbReference>
<evidence type="ECO:0000259" key="5">
    <source>
        <dbReference type="PROSITE" id="PS50118"/>
    </source>
</evidence>
<dbReference type="HOGENOM" id="CLU_490219_0_0_1"/>
<dbReference type="GO" id="GO:0001228">
    <property type="term" value="F:DNA-binding transcription activator activity, RNA polymerase II-specific"/>
    <property type="evidence" value="ECO:0007669"/>
    <property type="project" value="TreeGrafter"/>
</dbReference>
<dbReference type="VEuPathDB" id="VectorBase:AAEL024454"/>
<dbReference type="PaxDb" id="7159-AAEL011831-PA"/>
<feature type="DNA-binding region" description="HMG box" evidence="4">
    <location>
        <begin position="136"/>
        <end position="204"/>
    </location>
</feature>
<dbReference type="AlphaFoldDB" id="Q16NX7"/>
<dbReference type="GO" id="GO:0030182">
    <property type="term" value="P:neuron differentiation"/>
    <property type="evidence" value="ECO:0007669"/>
    <property type="project" value="TreeGrafter"/>
</dbReference>
<dbReference type="SUPFAM" id="SSF47095">
    <property type="entry name" value="HMG-box"/>
    <property type="match status" value="1"/>
</dbReference>
<protein>
    <submittedName>
        <fullName evidence="6">AAEL011831-PA</fullName>
    </submittedName>
</protein>
<comment type="subcellular location">
    <subcellularLocation>
        <location evidence="1">Nucleus</location>
    </subcellularLocation>
</comment>
<dbReference type="GO" id="GO:0000122">
    <property type="term" value="P:negative regulation of transcription by RNA polymerase II"/>
    <property type="evidence" value="ECO:0007669"/>
    <property type="project" value="TreeGrafter"/>
</dbReference>
<proteinExistence type="predicted"/>
<dbReference type="STRING" id="7159.Q16NX7"/>
<evidence type="ECO:0000256" key="1">
    <source>
        <dbReference type="ARBA" id="ARBA00004123"/>
    </source>
</evidence>
<keyword evidence="3 4" id="KW-0539">Nucleus</keyword>
<dbReference type="EMBL" id="CH477804">
    <property type="protein sequence ID" value="EAT36047.1"/>
    <property type="molecule type" value="Genomic_DNA"/>
</dbReference>
<evidence type="ECO:0000313" key="7">
    <source>
        <dbReference type="Proteomes" id="UP000682892"/>
    </source>
</evidence>
<feature type="domain" description="HMG box" evidence="5">
    <location>
        <begin position="136"/>
        <end position="204"/>
    </location>
</feature>
<organism evidence="6 7">
    <name type="scientific">Aedes aegypti</name>
    <name type="common">Yellowfever mosquito</name>
    <name type="synonym">Culex aegypti</name>
    <dbReference type="NCBI Taxonomy" id="7159"/>
    <lineage>
        <taxon>Eukaryota</taxon>
        <taxon>Metazoa</taxon>
        <taxon>Ecdysozoa</taxon>
        <taxon>Arthropoda</taxon>
        <taxon>Hexapoda</taxon>
        <taxon>Insecta</taxon>
        <taxon>Pterygota</taxon>
        <taxon>Neoptera</taxon>
        <taxon>Endopterygota</taxon>
        <taxon>Diptera</taxon>
        <taxon>Nematocera</taxon>
        <taxon>Culicoidea</taxon>
        <taxon>Culicidae</taxon>
        <taxon>Culicinae</taxon>
        <taxon>Aedini</taxon>
        <taxon>Aedes</taxon>
        <taxon>Stegomyia</taxon>
    </lineage>
</organism>
<evidence type="ECO:0000256" key="3">
    <source>
        <dbReference type="ARBA" id="ARBA00023242"/>
    </source>
</evidence>
<accession>Q16NX7</accession>
<reference evidence="6" key="3">
    <citation type="submission" date="2012-09" db="EMBL/GenBank/DDBJ databases">
        <authorList>
            <consortium name="VectorBase"/>
        </authorList>
    </citation>
    <scope>NUCLEOTIDE SEQUENCE</scope>
    <source>
        <strain evidence="6">Liverpool</strain>
    </source>
</reference>
<dbReference type="Proteomes" id="UP000682892">
    <property type="component" value="Chromosome 1"/>
</dbReference>
<dbReference type="PANTHER" id="PTHR10270">
    <property type="entry name" value="SOX TRANSCRIPTION FACTOR"/>
    <property type="match status" value="1"/>
</dbReference>
<dbReference type="SMART" id="SM00398">
    <property type="entry name" value="HMG"/>
    <property type="match status" value="1"/>
</dbReference>
<dbReference type="InterPro" id="IPR036910">
    <property type="entry name" value="HMG_box_dom_sf"/>
</dbReference>
<dbReference type="OMA" id="LYANGAM"/>
<dbReference type="GO" id="GO:0000978">
    <property type="term" value="F:RNA polymerase II cis-regulatory region sequence-specific DNA binding"/>
    <property type="evidence" value="ECO:0007669"/>
    <property type="project" value="TreeGrafter"/>
</dbReference>
<evidence type="ECO:0000313" key="6">
    <source>
        <dbReference type="EMBL" id="EAT36047.1"/>
    </source>
</evidence>
<gene>
    <name evidence="6" type="ORF">AaeL_AAEL011831</name>
</gene>
<evidence type="ECO:0000256" key="4">
    <source>
        <dbReference type="PROSITE-ProRule" id="PRU00267"/>
    </source>
</evidence>
<evidence type="ECO:0000256" key="2">
    <source>
        <dbReference type="ARBA" id="ARBA00023125"/>
    </source>
</evidence>
<dbReference type="eggNOG" id="KOG0527">
    <property type="taxonomic scope" value="Eukaryota"/>
</dbReference>
<reference evidence="6" key="2">
    <citation type="journal article" date="2007" name="Science">
        <title>Genome sequence of Aedes aegypti, a major arbovirus vector.</title>
        <authorList>
            <person name="Nene V."/>
            <person name="Wortman J.R."/>
            <person name="Lawson D."/>
            <person name="Haas B."/>
            <person name="Kodira C."/>
            <person name="Tu Z.J."/>
            <person name="Loftus B."/>
            <person name="Xi Z."/>
            <person name="Megy K."/>
            <person name="Grabherr M."/>
            <person name="Ren Q."/>
            <person name="Zdobnov E.M."/>
            <person name="Lobo N.F."/>
            <person name="Campbell K.S."/>
            <person name="Brown S.E."/>
            <person name="Bonaldo M.F."/>
            <person name="Zhu J."/>
            <person name="Sinkins S.P."/>
            <person name="Hogenkamp D.G."/>
            <person name="Amedeo P."/>
            <person name="Arensburger P."/>
            <person name="Atkinson P.W."/>
            <person name="Bidwell S."/>
            <person name="Biedler J."/>
            <person name="Birney E."/>
            <person name="Bruggner R.V."/>
            <person name="Costas J."/>
            <person name="Coy M.R."/>
            <person name="Crabtree J."/>
            <person name="Crawford M."/>
            <person name="Debruyn B."/>
            <person name="Decaprio D."/>
            <person name="Eiglmeier K."/>
            <person name="Eisenstadt E."/>
            <person name="El-Dorry H."/>
            <person name="Gelbart W.M."/>
            <person name="Gomes S.L."/>
            <person name="Hammond M."/>
            <person name="Hannick L.I."/>
            <person name="Hogan J.R."/>
            <person name="Holmes M.H."/>
            <person name="Jaffe D."/>
            <person name="Johnston J.S."/>
            <person name="Kennedy R.C."/>
            <person name="Koo H."/>
            <person name="Kravitz S."/>
            <person name="Kriventseva E.V."/>
            <person name="Kulp D."/>
            <person name="Labutti K."/>
            <person name="Lee E."/>
            <person name="Li S."/>
            <person name="Lovin D.D."/>
            <person name="Mao C."/>
            <person name="Mauceli E."/>
            <person name="Menck C.F."/>
            <person name="Miller J.R."/>
            <person name="Montgomery P."/>
            <person name="Mori A."/>
            <person name="Nascimento A.L."/>
            <person name="Naveira H.F."/>
            <person name="Nusbaum C."/>
            <person name="O'leary S."/>
            <person name="Orvis J."/>
            <person name="Pertea M."/>
            <person name="Quesneville H."/>
            <person name="Reidenbach K.R."/>
            <person name="Rogers Y.H."/>
            <person name="Roth C.W."/>
            <person name="Schneider J.R."/>
            <person name="Schatz M."/>
            <person name="Shumway M."/>
            <person name="Stanke M."/>
            <person name="Stinson E.O."/>
            <person name="Tubio J.M."/>
            <person name="Vanzee J.P."/>
            <person name="Verjovski-Almeida S."/>
            <person name="Werner D."/>
            <person name="White O."/>
            <person name="Wyder S."/>
            <person name="Zeng Q."/>
            <person name="Zhao Q."/>
            <person name="Zhao Y."/>
            <person name="Hill C.A."/>
            <person name="Raikhel A.S."/>
            <person name="Soares M.B."/>
            <person name="Knudson D.L."/>
            <person name="Lee N.H."/>
            <person name="Galagan J."/>
            <person name="Salzberg S.L."/>
            <person name="Paulsen I.T."/>
            <person name="Dimopoulos G."/>
            <person name="Collins F.H."/>
            <person name="Birren B."/>
            <person name="Fraser-Liggett C.M."/>
            <person name="Severson D.W."/>
        </authorList>
    </citation>
    <scope>NUCLEOTIDE SEQUENCE [LARGE SCALE GENOMIC DNA]</scope>
    <source>
        <strain evidence="6">Liverpool</strain>
    </source>
</reference>